<dbReference type="CDD" id="cd01627">
    <property type="entry name" value="HAD_TPP"/>
    <property type="match status" value="1"/>
</dbReference>
<protein>
    <recommendedName>
        <fullName evidence="4">Trehalose 6-phosphate phosphatase</fullName>
        <ecNumber evidence="4">3.1.3.12</ecNumber>
    </recommendedName>
</protein>
<sequence>MRQSSEAPTPRPSAAPAALPAPPTVPDDAALFLDVDGCLLPFAPSPDAVQVPPGLVERLHVLHTHLDGALALVSGRNVATLDALFAPAVFNAAGLHGVERRRTGQTGTPAEVPPGLVRVRDAARVIVDAYPGALVEDKGAAIALHWRMVDDAGKRAAGIALHAFAAGAVTGLPEYQLQPGDHVIELRPRHADKGSAILAFLAEAPFAGRRPVFAGDDLTDEPGFEAVNILGGISILVGDRPGSAARFHLSSPDAVHRWLGVPAPLPLQETPR</sequence>
<gene>
    <name evidence="6" type="primary">otsB</name>
    <name evidence="6" type="ORF">H0E82_06215</name>
</gene>
<dbReference type="SUPFAM" id="SSF56784">
    <property type="entry name" value="HAD-like"/>
    <property type="match status" value="1"/>
</dbReference>
<evidence type="ECO:0000313" key="6">
    <source>
        <dbReference type="EMBL" id="NYZ62356.1"/>
    </source>
</evidence>
<organism evidence="6 7">
    <name type="scientific">Luteimonas deserti</name>
    <dbReference type="NCBI Taxonomy" id="2752306"/>
    <lineage>
        <taxon>Bacteria</taxon>
        <taxon>Pseudomonadati</taxon>
        <taxon>Pseudomonadota</taxon>
        <taxon>Gammaproteobacteria</taxon>
        <taxon>Lysobacterales</taxon>
        <taxon>Lysobacteraceae</taxon>
        <taxon>Luteimonas</taxon>
    </lineage>
</organism>
<accession>A0A7Z0QQZ2</accession>
<dbReference type="NCBIfam" id="TIGR00685">
    <property type="entry name" value="T6PP"/>
    <property type="match status" value="1"/>
</dbReference>
<comment type="pathway">
    <text evidence="1 4">Glycan biosynthesis; trehalose biosynthesis.</text>
</comment>
<evidence type="ECO:0000313" key="7">
    <source>
        <dbReference type="Proteomes" id="UP000589896"/>
    </source>
</evidence>
<dbReference type="GO" id="GO:0000287">
    <property type="term" value="F:magnesium ion binding"/>
    <property type="evidence" value="ECO:0007669"/>
    <property type="project" value="UniProtKB-ARBA"/>
</dbReference>
<dbReference type="GO" id="GO:0004805">
    <property type="term" value="F:trehalose-phosphatase activity"/>
    <property type="evidence" value="ECO:0007669"/>
    <property type="project" value="UniProtKB-EC"/>
</dbReference>
<dbReference type="RefSeq" id="WP_180544577.1">
    <property type="nucleotide sequence ID" value="NZ_JACCJZ010000013.1"/>
</dbReference>
<comment type="function">
    <text evidence="4">Removes the phosphate from trehalose 6-phosphate to produce free trehalose.</text>
</comment>
<dbReference type="InterPro" id="IPR044651">
    <property type="entry name" value="OTSB-like"/>
</dbReference>
<evidence type="ECO:0000256" key="5">
    <source>
        <dbReference type="SAM" id="MobiDB-lite"/>
    </source>
</evidence>
<evidence type="ECO:0000256" key="3">
    <source>
        <dbReference type="ARBA" id="ARBA00022801"/>
    </source>
</evidence>
<keyword evidence="7" id="KW-1185">Reference proteome</keyword>
<dbReference type="InterPro" id="IPR006379">
    <property type="entry name" value="HAD-SF_hydro_IIB"/>
</dbReference>
<evidence type="ECO:0000256" key="2">
    <source>
        <dbReference type="ARBA" id="ARBA00008770"/>
    </source>
</evidence>
<keyword evidence="4" id="KW-0460">Magnesium</keyword>
<dbReference type="Proteomes" id="UP000589896">
    <property type="component" value="Unassembled WGS sequence"/>
</dbReference>
<dbReference type="InterPro" id="IPR023214">
    <property type="entry name" value="HAD_sf"/>
</dbReference>
<dbReference type="Gene3D" id="3.30.70.1020">
    <property type="entry name" value="Trehalose-6-phosphate phosphatase related protein, domain 2"/>
    <property type="match status" value="1"/>
</dbReference>
<comment type="similarity">
    <text evidence="2 4">Belongs to the trehalose phosphatase family.</text>
</comment>
<dbReference type="EC" id="3.1.3.12" evidence="4"/>
<comment type="catalytic activity">
    <reaction evidence="4">
        <text>alpha,alpha-trehalose 6-phosphate + H2O = alpha,alpha-trehalose + phosphate</text>
        <dbReference type="Rhea" id="RHEA:23420"/>
        <dbReference type="ChEBI" id="CHEBI:15377"/>
        <dbReference type="ChEBI" id="CHEBI:16551"/>
        <dbReference type="ChEBI" id="CHEBI:43474"/>
        <dbReference type="ChEBI" id="CHEBI:58429"/>
        <dbReference type="EC" id="3.1.3.12"/>
    </reaction>
</comment>
<dbReference type="NCBIfam" id="TIGR01484">
    <property type="entry name" value="HAD-SF-IIB"/>
    <property type="match status" value="1"/>
</dbReference>
<dbReference type="InterPro" id="IPR003337">
    <property type="entry name" value="Trehalose_PPase"/>
</dbReference>
<dbReference type="PANTHER" id="PTHR43768:SF3">
    <property type="entry name" value="TREHALOSE 6-PHOSPHATE PHOSPHATASE"/>
    <property type="match status" value="1"/>
</dbReference>
<dbReference type="EMBL" id="JACCJZ010000013">
    <property type="protein sequence ID" value="NYZ62356.1"/>
    <property type="molecule type" value="Genomic_DNA"/>
</dbReference>
<dbReference type="UniPathway" id="UPA00299"/>
<feature type="compositionally biased region" description="Pro residues" evidence="5">
    <location>
        <begin position="9"/>
        <end position="21"/>
    </location>
</feature>
<comment type="cofactor">
    <cofactor evidence="4">
        <name>Mg(2+)</name>
        <dbReference type="ChEBI" id="CHEBI:18420"/>
    </cofactor>
</comment>
<feature type="region of interest" description="Disordered" evidence="5">
    <location>
        <begin position="1"/>
        <end position="21"/>
    </location>
</feature>
<dbReference type="PANTHER" id="PTHR43768">
    <property type="entry name" value="TREHALOSE 6-PHOSPHATE PHOSPHATASE"/>
    <property type="match status" value="1"/>
</dbReference>
<dbReference type="Gene3D" id="3.40.50.1000">
    <property type="entry name" value="HAD superfamily/HAD-like"/>
    <property type="match status" value="1"/>
</dbReference>
<proteinExistence type="inferred from homology"/>
<dbReference type="AlphaFoldDB" id="A0A7Z0QQZ2"/>
<dbReference type="GO" id="GO:0005992">
    <property type="term" value="P:trehalose biosynthetic process"/>
    <property type="evidence" value="ECO:0007669"/>
    <property type="project" value="UniProtKB-UniPathway"/>
</dbReference>
<keyword evidence="4" id="KW-0479">Metal-binding</keyword>
<comment type="caution">
    <text evidence="6">The sequence shown here is derived from an EMBL/GenBank/DDBJ whole genome shotgun (WGS) entry which is preliminary data.</text>
</comment>
<keyword evidence="3 4" id="KW-0378">Hydrolase</keyword>
<name>A0A7Z0QQZ2_9GAMM</name>
<evidence type="ECO:0000256" key="1">
    <source>
        <dbReference type="ARBA" id="ARBA00005199"/>
    </source>
</evidence>
<reference evidence="6 7" key="1">
    <citation type="submission" date="2020-07" db="EMBL/GenBank/DDBJ databases">
        <title>isolation of Luteimonas sp. SJ-16.</title>
        <authorList>
            <person name="Huang X.-X."/>
            <person name="Xu L."/>
            <person name="Sun J.-Q."/>
        </authorList>
    </citation>
    <scope>NUCLEOTIDE SEQUENCE [LARGE SCALE GENOMIC DNA]</scope>
    <source>
        <strain evidence="6 7">SJ-16</strain>
    </source>
</reference>
<evidence type="ECO:0000256" key="4">
    <source>
        <dbReference type="RuleBase" id="RU361117"/>
    </source>
</evidence>
<dbReference type="InterPro" id="IPR036412">
    <property type="entry name" value="HAD-like_sf"/>
</dbReference>
<dbReference type="Pfam" id="PF02358">
    <property type="entry name" value="Trehalose_PPase"/>
    <property type="match status" value="1"/>
</dbReference>